<keyword evidence="2" id="KW-0378">Hydrolase</keyword>
<dbReference type="CDD" id="cd00586">
    <property type="entry name" value="4HBT"/>
    <property type="match status" value="1"/>
</dbReference>
<evidence type="ECO:0000313" key="5">
    <source>
        <dbReference type="Proteomes" id="UP000611215"/>
    </source>
</evidence>
<dbReference type="InterPro" id="IPR002864">
    <property type="entry name" value="Acyl-ACP_thioesterase_NHD"/>
</dbReference>
<reference evidence="4 5" key="1">
    <citation type="submission" date="2020-11" db="EMBL/GenBank/DDBJ databases">
        <title>Winogradskyella marina sp. nov., isolated from marine sediment.</title>
        <authorList>
            <person name="Bo J."/>
            <person name="Wang S."/>
            <person name="Song X."/>
            <person name="Du Z."/>
        </authorList>
    </citation>
    <scope>NUCLEOTIDE SEQUENCE [LARGE SCALE GENOMIC DNA]</scope>
    <source>
        <strain evidence="4 5">F6397</strain>
    </source>
</reference>
<dbReference type="PANTHER" id="PTHR31793:SF27">
    <property type="entry name" value="NOVEL THIOESTERASE SUPERFAMILY DOMAIN AND SAPOSIN A-TYPE DOMAIN CONTAINING PROTEIN (0610012H03RIK)"/>
    <property type="match status" value="1"/>
</dbReference>
<organism evidence="4 5">
    <name type="scientific">Winogradskyella marina</name>
    <dbReference type="NCBI Taxonomy" id="2785530"/>
    <lineage>
        <taxon>Bacteria</taxon>
        <taxon>Pseudomonadati</taxon>
        <taxon>Bacteroidota</taxon>
        <taxon>Flavobacteriia</taxon>
        <taxon>Flavobacteriales</taxon>
        <taxon>Flavobacteriaceae</taxon>
        <taxon>Winogradskyella</taxon>
    </lineage>
</organism>
<dbReference type="EMBL" id="JADOET010000014">
    <property type="protein sequence ID" value="MBF8151024.1"/>
    <property type="molecule type" value="Genomic_DNA"/>
</dbReference>
<keyword evidence="5" id="KW-1185">Reference proteome</keyword>
<evidence type="ECO:0000259" key="3">
    <source>
        <dbReference type="Pfam" id="PF01643"/>
    </source>
</evidence>
<accession>A0ABS0EKN4</accession>
<gene>
    <name evidence="4" type="ORF">ITJ86_14025</name>
</gene>
<dbReference type="Proteomes" id="UP000611215">
    <property type="component" value="Unassembled WGS sequence"/>
</dbReference>
<dbReference type="InterPro" id="IPR050563">
    <property type="entry name" value="4-hydroxybenzoyl-CoA_TE"/>
</dbReference>
<dbReference type="InterPro" id="IPR029069">
    <property type="entry name" value="HotDog_dom_sf"/>
</dbReference>
<comment type="similarity">
    <text evidence="1">Belongs to the 4-hydroxybenzoyl-CoA thioesterase family.</text>
</comment>
<dbReference type="Gene3D" id="3.10.129.10">
    <property type="entry name" value="Hotdog Thioesterase"/>
    <property type="match status" value="1"/>
</dbReference>
<dbReference type="SUPFAM" id="SSF54637">
    <property type="entry name" value="Thioesterase/thiol ester dehydrase-isomerase"/>
    <property type="match status" value="1"/>
</dbReference>
<protein>
    <submittedName>
        <fullName evidence="4">Acyl-CoA thioesterase</fullName>
    </submittedName>
</protein>
<evidence type="ECO:0000256" key="1">
    <source>
        <dbReference type="ARBA" id="ARBA00005953"/>
    </source>
</evidence>
<proteinExistence type="inferred from homology"/>
<name>A0ABS0EKN4_9FLAO</name>
<dbReference type="PANTHER" id="PTHR31793">
    <property type="entry name" value="4-HYDROXYBENZOYL-COA THIOESTERASE FAMILY MEMBER"/>
    <property type="match status" value="1"/>
</dbReference>
<comment type="caution">
    <text evidence="4">The sequence shown here is derived from an EMBL/GenBank/DDBJ whole genome shotgun (WGS) entry which is preliminary data.</text>
</comment>
<feature type="domain" description="Acyl-ACP thioesterase N-terminal hotdog" evidence="3">
    <location>
        <begin position="2"/>
        <end position="127"/>
    </location>
</feature>
<dbReference type="Pfam" id="PF01643">
    <property type="entry name" value="Acyl-ACP_TE"/>
    <property type="match status" value="1"/>
</dbReference>
<dbReference type="RefSeq" id="WP_195872283.1">
    <property type="nucleotide sequence ID" value="NZ_JADOET010000014.1"/>
</dbReference>
<evidence type="ECO:0000256" key="2">
    <source>
        <dbReference type="ARBA" id="ARBA00022801"/>
    </source>
</evidence>
<evidence type="ECO:0000313" key="4">
    <source>
        <dbReference type="EMBL" id="MBF8151024.1"/>
    </source>
</evidence>
<sequence length="129" mass="15085">MQVFEKTIIVSEDDIDDLNHVNNVRYVQWVQDIAKDHWLAYATKPILETYSWFLVNHFIEYKSPALLGDKLILKTFVPLVEGVSTTRHVEIFNAETKKLLVKSKAKWCLIDNNTQRPTRIIPEIAELFN</sequence>